<reference evidence="4" key="1">
    <citation type="journal article" date="2008" name="Nature">
        <title>The amphioxus genome and the evolution of the chordate karyotype.</title>
        <authorList>
            <consortium name="US DOE Joint Genome Institute (JGI-PGF)"/>
            <person name="Putnam N.H."/>
            <person name="Butts T."/>
            <person name="Ferrier D.E.K."/>
            <person name="Furlong R.F."/>
            <person name="Hellsten U."/>
            <person name="Kawashima T."/>
            <person name="Robinson-Rechavi M."/>
            <person name="Shoguchi E."/>
            <person name="Terry A."/>
            <person name="Yu J.-K."/>
            <person name="Benito-Gutierrez E.L."/>
            <person name="Dubchak I."/>
            <person name="Garcia-Fernandez J."/>
            <person name="Gibson-Brown J.J."/>
            <person name="Grigoriev I.V."/>
            <person name="Horton A.C."/>
            <person name="de Jong P.J."/>
            <person name="Jurka J."/>
            <person name="Kapitonov V.V."/>
            <person name="Kohara Y."/>
            <person name="Kuroki Y."/>
            <person name="Lindquist E."/>
            <person name="Lucas S."/>
            <person name="Osoegawa K."/>
            <person name="Pennacchio L.A."/>
            <person name="Salamov A.A."/>
            <person name="Satou Y."/>
            <person name="Sauka-Spengler T."/>
            <person name="Schmutz J."/>
            <person name="Shin-I T."/>
            <person name="Toyoda A."/>
            <person name="Bronner-Fraser M."/>
            <person name="Fujiyama A."/>
            <person name="Holland L.Z."/>
            <person name="Holland P.W.H."/>
            <person name="Satoh N."/>
            <person name="Rokhsar D.S."/>
        </authorList>
    </citation>
    <scope>NUCLEOTIDE SEQUENCE [LARGE SCALE GENOMIC DNA]</scope>
    <source>
        <strain evidence="4">S238N-H82</strain>
        <tissue evidence="4">Testes</tissue>
    </source>
</reference>
<dbReference type="InterPro" id="IPR051560">
    <property type="entry name" value="MAM_domain-containing"/>
</dbReference>
<sequence length="177" mass="20296">QYDCDFEVDLCRWTQFVGDDFDWIRHQEETRTTGTGPTTDHTMGTDLGWYIYIETSSPRRTNDRAVLLSADIPANQTKCLQFWYHMYGYDVGILNIKLYANQTFSQPIWTRRGTQGNAWRLAHVPVDDLTASIRIALEALRGSGYRGDIAVDDVTVTDETCPPLGENFDYVKRSKVN</sequence>
<evidence type="ECO:0000256" key="2">
    <source>
        <dbReference type="ARBA" id="ARBA00023157"/>
    </source>
</evidence>
<dbReference type="Pfam" id="PF00629">
    <property type="entry name" value="MAM"/>
    <property type="match status" value="1"/>
</dbReference>
<organism>
    <name type="scientific">Branchiostoma floridae</name>
    <name type="common">Florida lancelet</name>
    <name type="synonym">Amphioxus</name>
    <dbReference type="NCBI Taxonomy" id="7739"/>
    <lineage>
        <taxon>Eukaryota</taxon>
        <taxon>Metazoa</taxon>
        <taxon>Chordata</taxon>
        <taxon>Cephalochordata</taxon>
        <taxon>Leptocardii</taxon>
        <taxon>Amphioxiformes</taxon>
        <taxon>Branchiostomatidae</taxon>
        <taxon>Branchiostoma</taxon>
    </lineage>
</organism>
<proteinExistence type="predicted"/>
<name>C3Z3A6_BRAFL</name>
<dbReference type="CDD" id="cd06263">
    <property type="entry name" value="MAM"/>
    <property type="match status" value="1"/>
</dbReference>
<dbReference type="Gene3D" id="2.60.120.200">
    <property type="match status" value="1"/>
</dbReference>
<dbReference type="PROSITE" id="PS00740">
    <property type="entry name" value="MAM_1"/>
    <property type="match status" value="1"/>
</dbReference>
<feature type="non-terminal residue" evidence="4">
    <location>
        <position position="1"/>
    </location>
</feature>
<feature type="domain" description="MAM" evidence="3">
    <location>
        <begin position="2"/>
        <end position="163"/>
    </location>
</feature>
<evidence type="ECO:0000256" key="1">
    <source>
        <dbReference type="ARBA" id="ARBA00022737"/>
    </source>
</evidence>
<dbReference type="SMART" id="SM00137">
    <property type="entry name" value="MAM"/>
    <property type="match status" value="1"/>
</dbReference>
<dbReference type="PROSITE" id="PS50060">
    <property type="entry name" value="MAM_2"/>
    <property type="match status" value="1"/>
</dbReference>
<accession>C3Z3A6</accession>
<dbReference type="SUPFAM" id="SSF49899">
    <property type="entry name" value="Concanavalin A-like lectins/glucanases"/>
    <property type="match status" value="1"/>
</dbReference>
<dbReference type="AlphaFoldDB" id="C3Z3A6"/>
<keyword evidence="1" id="KW-0677">Repeat</keyword>
<dbReference type="EMBL" id="GG666576">
    <property type="protein sequence ID" value="EEN52950.1"/>
    <property type="molecule type" value="Genomic_DNA"/>
</dbReference>
<dbReference type="eggNOG" id="KOG1095">
    <property type="taxonomic scope" value="Eukaryota"/>
</dbReference>
<evidence type="ECO:0000259" key="3">
    <source>
        <dbReference type="PROSITE" id="PS50060"/>
    </source>
</evidence>
<dbReference type="FunFam" id="2.60.120.200:FF:000182">
    <property type="entry name" value="MAM and LDL-receptor class A domain-containing protein 1"/>
    <property type="match status" value="1"/>
</dbReference>
<dbReference type="InParanoid" id="C3Z3A6"/>
<dbReference type="PANTHER" id="PTHR23282">
    <property type="entry name" value="APICAL ENDOSOMAL GLYCOPROTEIN PRECURSOR"/>
    <property type="match status" value="1"/>
</dbReference>
<protein>
    <recommendedName>
        <fullName evidence="3">MAM domain-containing protein</fullName>
    </recommendedName>
</protein>
<dbReference type="PANTHER" id="PTHR23282:SF142">
    <property type="entry name" value="MAM DOMAIN-CONTAINING PROTEIN"/>
    <property type="match status" value="1"/>
</dbReference>
<dbReference type="InterPro" id="IPR000998">
    <property type="entry name" value="MAM_dom"/>
</dbReference>
<dbReference type="PRINTS" id="PR00020">
    <property type="entry name" value="MAMDOMAIN"/>
</dbReference>
<evidence type="ECO:0000313" key="4">
    <source>
        <dbReference type="EMBL" id="EEN52950.1"/>
    </source>
</evidence>
<dbReference type="InterPro" id="IPR013320">
    <property type="entry name" value="ConA-like_dom_sf"/>
</dbReference>
<keyword evidence="2" id="KW-1015">Disulfide bond</keyword>
<dbReference type="GO" id="GO:0016020">
    <property type="term" value="C:membrane"/>
    <property type="evidence" value="ECO:0007669"/>
    <property type="project" value="InterPro"/>
</dbReference>
<gene>
    <name evidence="4" type="ORF">BRAFLDRAFT_215993</name>
</gene>